<name>A0ABW9B5Z3_9BURK</name>
<gene>
    <name evidence="1" type="ORF">PQR57_45275</name>
</gene>
<protein>
    <submittedName>
        <fullName evidence="1">Uncharacterized protein</fullName>
    </submittedName>
</protein>
<dbReference type="EMBL" id="JAQQEZ010000081">
    <property type="protein sequence ID" value="MFM0008112.1"/>
    <property type="molecule type" value="Genomic_DNA"/>
</dbReference>
<comment type="caution">
    <text evidence="1">The sequence shown here is derived from an EMBL/GenBank/DDBJ whole genome shotgun (WGS) entry which is preliminary data.</text>
</comment>
<reference evidence="1 2" key="1">
    <citation type="journal article" date="2024" name="Chem. Sci.">
        <title>Discovery of megapolipeptins by genome mining of a Burkholderiales bacteria collection.</title>
        <authorList>
            <person name="Paulo B.S."/>
            <person name="Recchia M.J.J."/>
            <person name="Lee S."/>
            <person name="Fergusson C.H."/>
            <person name="Romanowski S.B."/>
            <person name="Hernandez A."/>
            <person name="Krull N."/>
            <person name="Liu D.Y."/>
            <person name="Cavanagh H."/>
            <person name="Bos A."/>
            <person name="Gray C.A."/>
            <person name="Murphy B.T."/>
            <person name="Linington R.G."/>
            <person name="Eustaquio A.S."/>
        </authorList>
    </citation>
    <scope>NUCLEOTIDE SEQUENCE [LARGE SCALE GENOMIC DNA]</scope>
    <source>
        <strain evidence="1 2">RL17-350-BIC-A</strain>
    </source>
</reference>
<evidence type="ECO:0000313" key="1">
    <source>
        <dbReference type="EMBL" id="MFM0008112.1"/>
    </source>
</evidence>
<sequence>MSLTDLGYMQQILDETYRDIFDVPQEYDFALIDEPPYWAVQPWPWPRVAALTDDDD</sequence>
<proteinExistence type="predicted"/>
<dbReference type="Proteomes" id="UP001629230">
    <property type="component" value="Unassembled WGS sequence"/>
</dbReference>
<keyword evidence="2" id="KW-1185">Reference proteome</keyword>
<accession>A0ABW9B5Z3</accession>
<organism evidence="1 2">
    <name type="scientific">Paraburkholderia dipogonis</name>
    <dbReference type="NCBI Taxonomy" id="1211383"/>
    <lineage>
        <taxon>Bacteria</taxon>
        <taxon>Pseudomonadati</taxon>
        <taxon>Pseudomonadota</taxon>
        <taxon>Betaproteobacteria</taxon>
        <taxon>Burkholderiales</taxon>
        <taxon>Burkholderiaceae</taxon>
        <taxon>Paraburkholderia</taxon>
    </lineage>
</organism>
<evidence type="ECO:0000313" key="2">
    <source>
        <dbReference type="Proteomes" id="UP001629230"/>
    </source>
</evidence>
<dbReference type="RefSeq" id="WP_408183016.1">
    <property type="nucleotide sequence ID" value="NZ_JAQQEZ010000081.1"/>
</dbReference>